<sequence>MADPPSFPFDAANIVKGGQRRDVSRFVFREINRLAFVTVTGYLLLRSARLQKRSRHSTAVTFGSNGRARFERARRGFRFVENFRHRMASSTKVQKIFWPLAENFSVMFGKEKLGPYTPSPIKILLEYNDGFKRSLFITKKRYLLTTGVFYRRRVFQQSILRSLVAIGSTEFFFFIALSRAKRVCEPSEYKRSPQLIDTRDFGGVIRACELPESRRSPPDTCNPRRFTSTLTLSWVEMGYLMVGELGERGGSREMNWERQDEWGVEC</sequence>
<accession>A0A4C1V2Y8</accession>
<keyword evidence="2" id="KW-1185">Reference proteome</keyword>
<dbReference type="EMBL" id="BGZK01000262">
    <property type="protein sequence ID" value="GBP32622.1"/>
    <property type="molecule type" value="Genomic_DNA"/>
</dbReference>
<gene>
    <name evidence="1" type="ORF">EVAR_25983_1</name>
</gene>
<dbReference type="AlphaFoldDB" id="A0A4C1V2Y8"/>
<name>A0A4C1V2Y8_EUMVA</name>
<proteinExistence type="predicted"/>
<evidence type="ECO:0000313" key="2">
    <source>
        <dbReference type="Proteomes" id="UP000299102"/>
    </source>
</evidence>
<evidence type="ECO:0000313" key="1">
    <source>
        <dbReference type="EMBL" id="GBP32622.1"/>
    </source>
</evidence>
<protein>
    <submittedName>
        <fullName evidence="1">Uncharacterized protein</fullName>
    </submittedName>
</protein>
<reference evidence="1 2" key="1">
    <citation type="journal article" date="2019" name="Commun. Biol.">
        <title>The bagworm genome reveals a unique fibroin gene that provides high tensile strength.</title>
        <authorList>
            <person name="Kono N."/>
            <person name="Nakamura H."/>
            <person name="Ohtoshi R."/>
            <person name="Tomita M."/>
            <person name="Numata K."/>
            <person name="Arakawa K."/>
        </authorList>
    </citation>
    <scope>NUCLEOTIDE SEQUENCE [LARGE SCALE GENOMIC DNA]</scope>
</reference>
<dbReference type="Proteomes" id="UP000299102">
    <property type="component" value="Unassembled WGS sequence"/>
</dbReference>
<comment type="caution">
    <text evidence="1">The sequence shown here is derived from an EMBL/GenBank/DDBJ whole genome shotgun (WGS) entry which is preliminary data.</text>
</comment>
<organism evidence="1 2">
    <name type="scientific">Eumeta variegata</name>
    <name type="common">Bagworm moth</name>
    <name type="synonym">Eumeta japonica</name>
    <dbReference type="NCBI Taxonomy" id="151549"/>
    <lineage>
        <taxon>Eukaryota</taxon>
        <taxon>Metazoa</taxon>
        <taxon>Ecdysozoa</taxon>
        <taxon>Arthropoda</taxon>
        <taxon>Hexapoda</taxon>
        <taxon>Insecta</taxon>
        <taxon>Pterygota</taxon>
        <taxon>Neoptera</taxon>
        <taxon>Endopterygota</taxon>
        <taxon>Lepidoptera</taxon>
        <taxon>Glossata</taxon>
        <taxon>Ditrysia</taxon>
        <taxon>Tineoidea</taxon>
        <taxon>Psychidae</taxon>
        <taxon>Oiketicinae</taxon>
        <taxon>Eumeta</taxon>
    </lineage>
</organism>